<organism evidence="1 2">
    <name type="scientific">Symbiodinium pilosum</name>
    <name type="common">Dinoflagellate</name>
    <dbReference type="NCBI Taxonomy" id="2952"/>
    <lineage>
        <taxon>Eukaryota</taxon>
        <taxon>Sar</taxon>
        <taxon>Alveolata</taxon>
        <taxon>Dinophyceae</taxon>
        <taxon>Suessiales</taxon>
        <taxon>Symbiodiniaceae</taxon>
        <taxon>Symbiodinium</taxon>
    </lineage>
</organism>
<dbReference type="Proteomes" id="UP000649617">
    <property type="component" value="Unassembled WGS sequence"/>
</dbReference>
<sequence length="200" mass="22383">EEPSPPAPPPSLKEEAGLVAALESYELQEWLRVLCRMHVLTQQMLLGGLEYDELIPLRAKRMKVILAPPPLFESIKLARTEKGVTWHVVETAKLVAGDNGFVAVATGRDETYAVLDRGSKLQGALSALFGKMWDHPPLSEIVQDHNRFRLITTSIKAVYDYTARKMELPARLVVAQDGKHVHVKHNCGDSPTYLQQQHRS</sequence>
<keyword evidence="2" id="KW-1185">Reference proteome</keyword>
<accession>A0A812UY56</accession>
<evidence type="ECO:0000313" key="1">
    <source>
        <dbReference type="EMBL" id="CAE7587231.1"/>
    </source>
</evidence>
<reference evidence="1" key="1">
    <citation type="submission" date="2021-02" db="EMBL/GenBank/DDBJ databases">
        <authorList>
            <person name="Dougan E. K."/>
            <person name="Rhodes N."/>
            <person name="Thang M."/>
            <person name="Chan C."/>
        </authorList>
    </citation>
    <scope>NUCLEOTIDE SEQUENCE</scope>
</reference>
<gene>
    <name evidence="1" type="ORF">SPIL2461_LOCUS15662</name>
</gene>
<dbReference type="EMBL" id="CAJNIZ010039111">
    <property type="protein sequence ID" value="CAE7587231.1"/>
    <property type="molecule type" value="Genomic_DNA"/>
</dbReference>
<evidence type="ECO:0000313" key="2">
    <source>
        <dbReference type="Proteomes" id="UP000649617"/>
    </source>
</evidence>
<protein>
    <submittedName>
        <fullName evidence="1">Uncharacterized protein</fullName>
    </submittedName>
</protein>
<name>A0A812UY56_SYMPI</name>
<feature type="non-terminal residue" evidence="1">
    <location>
        <position position="1"/>
    </location>
</feature>
<proteinExistence type="predicted"/>
<dbReference type="AlphaFoldDB" id="A0A812UY56"/>
<comment type="caution">
    <text evidence="1">The sequence shown here is derived from an EMBL/GenBank/DDBJ whole genome shotgun (WGS) entry which is preliminary data.</text>
</comment>